<dbReference type="RefSeq" id="WP_168659515.1">
    <property type="nucleotide sequence ID" value="NZ_CP051180.1"/>
</dbReference>
<dbReference type="KEGG" id="fes:HER31_04715"/>
<proteinExistence type="predicted"/>
<dbReference type="Proteomes" id="UP000501602">
    <property type="component" value="Chromosome"/>
</dbReference>
<reference evidence="1 2" key="1">
    <citation type="submission" date="2020-04" db="EMBL/GenBank/DDBJ databases">
        <title>Ferrimonas sp. S7 isolated from sea water.</title>
        <authorList>
            <person name="Bae S.S."/>
            <person name="Baek K."/>
        </authorList>
    </citation>
    <scope>NUCLEOTIDE SEQUENCE [LARGE SCALE GENOMIC DNA]</scope>
    <source>
        <strain evidence="1 2">S7</strain>
    </source>
</reference>
<organism evidence="1 2">
    <name type="scientific">Ferrimonas lipolytica</name>
    <dbReference type="NCBI Taxonomy" id="2724191"/>
    <lineage>
        <taxon>Bacteria</taxon>
        <taxon>Pseudomonadati</taxon>
        <taxon>Pseudomonadota</taxon>
        <taxon>Gammaproteobacteria</taxon>
        <taxon>Alteromonadales</taxon>
        <taxon>Ferrimonadaceae</taxon>
        <taxon>Ferrimonas</taxon>
    </lineage>
</organism>
<dbReference type="SUPFAM" id="SSF48695">
    <property type="entry name" value="Multiheme cytochromes"/>
    <property type="match status" value="1"/>
</dbReference>
<keyword evidence="2" id="KW-1185">Reference proteome</keyword>
<name>A0A6H1UB11_9GAMM</name>
<protein>
    <submittedName>
        <fullName evidence="1">Uncharacterized protein</fullName>
    </submittedName>
</protein>
<accession>A0A6H1UB11</accession>
<dbReference type="PROSITE" id="PS51257">
    <property type="entry name" value="PROKAR_LIPOPROTEIN"/>
    <property type="match status" value="1"/>
</dbReference>
<dbReference type="InterPro" id="IPR036280">
    <property type="entry name" value="Multihaem_cyt_sf"/>
</dbReference>
<evidence type="ECO:0000313" key="2">
    <source>
        <dbReference type="Proteomes" id="UP000501602"/>
    </source>
</evidence>
<sequence>MMNKFRYSTIAASLLLAACGDSSDSVSEQPTTPELAPSYDNITVDVTPNSTLEGELYVYLGRVAFCRDDERYCDANGNNTLTTDDSQYVITVNADDLKAHFAQSINSTLFAAGQYSLLDLLLYISDVRDDFQLELGEFDDSIGTYRFSVSFDANQDGEFSIDDGIENFENSNWYPRLAYTEGDFKRDGGGEPEATYERTEEWMLRPNVEVRMQPYSQAMTDRREWVQAREVARLAEHGGKVVIPEVVADFGDGRGYVAIAHDVEVKAYNLRPDLWQPGTLSMTDLMMTLHHEYGIDVGLTFWPTLGTGSNVESYAITSINGQRARGFEGWSMHTGEHDAGSDFFKDLDFFENETVPLEAMVGSDGKYCTWLPQPLSADDASDCKADWGERFGGNTNHQMPDTWLLTYPHEIVEYKWAAMWPMWENTEQNVPEDGKFSIYDISQAVAPLTEDHFGWKIADCSLCHSIDNIHLNGDSPILPSTAEPYFCASCHSNNGAPQGHGEESRCHWCHSNDLLMPNHGKASLKVNANTVECAEGLSQEQGPCANHDGIKKRPVHDAARNLDKYDDTLKVLGNSDWVTDQQFPDPYSCLTCHTNN</sequence>
<evidence type="ECO:0000313" key="1">
    <source>
        <dbReference type="EMBL" id="QIZ76255.1"/>
    </source>
</evidence>
<dbReference type="AlphaFoldDB" id="A0A6H1UB11"/>
<dbReference type="EMBL" id="CP051180">
    <property type="protein sequence ID" value="QIZ76255.1"/>
    <property type="molecule type" value="Genomic_DNA"/>
</dbReference>
<gene>
    <name evidence="1" type="ORF">HER31_04715</name>
</gene>